<evidence type="ECO:0000313" key="9">
    <source>
        <dbReference type="EMBL" id="EMA53721.1"/>
    </source>
</evidence>
<dbReference type="PANTHER" id="PTHR22912:SF217">
    <property type="entry name" value="DIHYDROLIPOYL DEHYDROGENASE"/>
    <property type="match status" value="1"/>
</dbReference>
<dbReference type="Gene3D" id="3.50.50.60">
    <property type="entry name" value="FAD/NAD(P)-binding domain"/>
    <property type="match status" value="2"/>
</dbReference>
<comment type="cofactor">
    <cofactor evidence="1">
        <name>FAD</name>
        <dbReference type="ChEBI" id="CHEBI:57692"/>
    </cofactor>
</comment>
<dbReference type="PRINTS" id="PR00411">
    <property type="entry name" value="PNDRDTASEI"/>
</dbReference>
<keyword evidence="6" id="KW-0520">NAD</keyword>
<dbReference type="GO" id="GO:0050660">
    <property type="term" value="F:flavin adenine dinucleotide binding"/>
    <property type="evidence" value="ECO:0007669"/>
    <property type="project" value="TreeGrafter"/>
</dbReference>
<name>M0N770_9EURY</name>
<keyword evidence="3" id="KW-0285">Flavoprotein</keyword>
<evidence type="ECO:0000256" key="5">
    <source>
        <dbReference type="ARBA" id="ARBA00023002"/>
    </source>
</evidence>
<comment type="caution">
    <text evidence="9">The sequence shown here is derived from an EMBL/GenBank/DDBJ whole genome shotgun (WGS) entry which is preliminary data.</text>
</comment>
<dbReference type="RefSeq" id="WP_005042029.1">
    <property type="nucleotide sequence ID" value="NZ_AOME01000050.1"/>
</dbReference>
<reference evidence="9 10" key="1">
    <citation type="journal article" date="2014" name="PLoS Genet.">
        <title>Phylogenetically driven sequencing of extremely halophilic archaea reveals strategies for static and dynamic osmo-response.</title>
        <authorList>
            <person name="Becker E.A."/>
            <person name="Seitzer P.M."/>
            <person name="Tritt A."/>
            <person name="Larsen D."/>
            <person name="Krusor M."/>
            <person name="Yao A.I."/>
            <person name="Wu D."/>
            <person name="Madern D."/>
            <person name="Eisen J.A."/>
            <person name="Darling A.E."/>
            <person name="Facciotti M.T."/>
        </authorList>
    </citation>
    <scope>NUCLEOTIDE SEQUENCE [LARGE SCALE GENOMIC DNA]</scope>
    <source>
        <strain evidence="9 10">DSM 8989</strain>
    </source>
</reference>
<evidence type="ECO:0000256" key="4">
    <source>
        <dbReference type="ARBA" id="ARBA00022827"/>
    </source>
</evidence>
<keyword evidence="9" id="KW-0670">Pyruvate</keyword>
<dbReference type="Gene3D" id="3.30.390.30">
    <property type="match status" value="1"/>
</dbReference>
<keyword evidence="10" id="KW-1185">Reference proteome</keyword>
<evidence type="ECO:0000256" key="2">
    <source>
        <dbReference type="ARBA" id="ARBA00007532"/>
    </source>
</evidence>
<dbReference type="InterPro" id="IPR001100">
    <property type="entry name" value="Pyr_nuc-diS_OxRdtase"/>
</dbReference>
<dbReference type="PIRSF" id="PIRSF000350">
    <property type="entry name" value="Mercury_reductase_MerA"/>
    <property type="match status" value="1"/>
</dbReference>
<evidence type="ECO:0000256" key="6">
    <source>
        <dbReference type="ARBA" id="ARBA00023027"/>
    </source>
</evidence>
<proteinExistence type="inferred from homology"/>
<dbReference type="Pfam" id="PF07992">
    <property type="entry name" value="Pyr_redox_2"/>
    <property type="match status" value="1"/>
</dbReference>
<comment type="similarity">
    <text evidence="2">Belongs to the class-I pyridine nucleotide-disulfide oxidoreductase family.</text>
</comment>
<dbReference type="Proteomes" id="UP000011625">
    <property type="component" value="Unassembled WGS sequence"/>
</dbReference>
<dbReference type="PRINTS" id="PR00368">
    <property type="entry name" value="FADPNR"/>
</dbReference>
<dbReference type="InterPro" id="IPR050151">
    <property type="entry name" value="Class-I_Pyr_Nuc-Dis_Oxidored"/>
</dbReference>
<dbReference type="Pfam" id="PF02852">
    <property type="entry name" value="Pyr_redox_dim"/>
    <property type="match status" value="1"/>
</dbReference>
<feature type="domain" description="Pyridine nucleotide-disulphide oxidoreductase dimerisation" evidence="7">
    <location>
        <begin position="344"/>
        <end position="451"/>
    </location>
</feature>
<dbReference type="InterPro" id="IPR004099">
    <property type="entry name" value="Pyr_nucl-diS_OxRdtase_dimer"/>
</dbReference>
<evidence type="ECO:0000259" key="7">
    <source>
        <dbReference type="Pfam" id="PF02852"/>
    </source>
</evidence>
<dbReference type="PATRIC" id="fig|1227456.3.peg.1484"/>
<evidence type="ECO:0000256" key="3">
    <source>
        <dbReference type="ARBA" id="ARBA00022630"/>
    </source>
</evidence>
<accession>M0N770</accession>
<dbReference type="SUPFAM" id="SSF51905">
    <property type="entry name" value="FAD/NAD(P)-binding domain"/>
    <property type="match status" value="1"/>
</dbReference>
<protein>
    <submittedName>
        <fullName evidence="9">Pyruvate/2-oxoglutarate dehydrogenase complex, dihydrolipoamide dehydrogenase component</fullName>
    </submittedName>
</protein>
<evidence type="ECO:0000259" key="8">
    <source>
        <dbReference type="Pfam" id="PF07992"/>
    </source>
</evidence>
<dbReference type="InterPro" id="IPR036188">
    <property type="entry name" value="FAD/NAD-bd_sf"/>
</dbReference>
<dbReference type="GO" id="GO:0006103">
    <property type="term" value="P:2-oxoglutarate metabolic process"/>
    <property type="evidence" value="ECO:0007669"/>
    <property type="project" value="TreeGrafter"/>
</dbReference>
<dbReference type="OrthoDB" id="27922at2157"/>
<sequence>MTGFDLIVFGGGTGNTVASAAAAEGLETALVEKGPLGGLCLNRGCNPSKMLIQHANAHNTIRDADEFGIDATVDEIRFGEFVRHVNDELADAASSKETNKREEANLTLLQEEARFVDDHTIEIVESGETHTAEKVVIAAGSQPIVPDAIDGLADVDFLTSDDAIRLETPPDRLVVLGGGYIAAELGYYFESFGTDVALIEMEDSLVPREDADVAEAFTEIAADRHDVYTGHRVSTVTESDGELTAVAESESGDEIEVSGDELLVALGRRPNTDGIDLDATNVETTDAGFIATDDRLRTNVENVWAMGDIADNGMFKHSGDYEGEVMIDNVARDAERTADFTALPHAVFTEPQIGAVGENESTLDDAGREYVIGRADFTDTAMSRALKLDHGFAKVLADPDSREILGCHIIGHEASMLIHEVTPALRYGATVDDLANTLIHAHPSMSKVVLKACKDVPESVE</sequence>
<evidence type="ECO:0000256" key="1">
    <source>
        <dbReference type="ARBA" id="ARBA00001974"/>
    </source>
</evidence>
<feature type="domain" description="FAD/NAD(P)-binding" evidence="8">
    <location>
        <begin position="5"/>
        <end position="313"/>
    </location>
</feature>
<keyword evidence="4" id="KW-0274">FAD</keyword>
<dbReference type="GO" id="GO:0004148">
    <property type="term" value="F:dihydrolipoyl dehydrogenase (NADH) activity"/>
    <property type="evidence" value="ECO:0007669"/>
    <property type="project" value="TreeGrafter"/>
</dbReference>
<organism evidence="9 10">
    <name type="scientific">Halococcus salifodinae DSM 8989</name>
    <dbReference type="NCBI Taxonomy" id="1227456"/>
    <lineage>
        <taxon>Archaea</taxon>
        <taxon>Methanobacteriati</taxon>
        <taxon>Methanobacteriota</taxon>
        <taxon>Stenosarchaea group</taxon>
        <taxon>Halobacteria</taxon>
        <taxon>Halobacteriales</taxon>
        <taxon>Halococcaceae</taxon>
        <taxon>Halococcus</taxon>
    </lineage>
</organism>
<keyword evidence="5" id="KW-0560">Oxidoreductase</keyword>
<gene>
    <name evidence="9" type="ORF">C450_07427</name>
</gene>
<dbReference type="InterPro" id="IPR016156">
    <property type="entry name" value="FAD/NAD-linked_Rdtase_dimer_sf"/>
</dbReference>
<dbReference type="SUPFAM" id="SSF55424">
    <property type="entry name" value="FAD/NAD-linked reductases, dimerisation (C-terminal) domain"/>
    <property type="match status" value="1"/>
</dbReference>
<dbReference type="PANTHER" id="PTHR22912">
    <property type="entry name" value="DISULFIDE OXIDOREDUCTASE"/>
    <property type="match status" value="1"/>
</dbReference>
<dbReference type="STRING" id="1227456.C450_07427"/>
<evidence type="ECO:0000313" key="10">
    <source>
        <dbReference type="Proteomes" id="UP000011625"/>
    </source>
</evidence>
<dbReference type="FunFam" id="3.30.390.30:FF:000001">
    <property type="entry name" value="Dihydrolipoyl dehydrogenase"/>
    <property type="match status" value="1"/>
</dbReference>
<dbReference type="InterPro" id="IPR023753">
    <property type="entry name" value="FAD/NAD-binding_dom"/>
</dbReference>
<dbReference type="EMBL" id="AOME01000050">
    <property type="protein sequence ID" value="EMA53721.1"/>
    <property type="molecule type" value="Genomic_DNA"/>
</dbReference>
<dbReference type="AlphaFoldDB" id="M0N770"/>